<dbReference type="GeneID" id="54416935"/>
<protein>
    <recommendedName>
        <fullName evidence="5">F-box domain-containing protein</fullName>
    </recommendedName>
</protein>
<reference evidence="4" key="2">
    <citation type="submission" date="2020-04" db="EMBL/GenBank/DDBJ databases">
        <authorList>
            <consortium name="NCBI Genome Project"/>
        </authorList>
    </citation>
    <scope>NUCLEOTIDE SEQUENCE</scope>
    <source>
        <strain evidence="4">CBS 781.70</strain>
    </source>
</reference>
<keyword evidence="3" id="KW-1185">Reference proteome</keyword>
<evidence type="ECO:0000313" key="2">
    <source>
        <dbReference type="EMBL" id="KAF1812894.1"/>
    </source>
</evidence>
<dbReference type="EMBL" id="ML975156">
    <property type="protein sequence ID" value="KAF1812894.1"/>
    <property type="molecule type" value="Genomic_DNA"/>
</dbReference>
<feature type="compositionally biased region" description="Basic and acidic residues" evidence="1">
    <location>
        <begin position="224"/>
        <end position="237"/>
    </location>
</feature>
<proteinExistence type="predicted"/>
<dbReference type="RefSeq" id="XP_033534525.1">
    <property type="nucleotide sequence ID" value="XM_033676365.1"/>
</dbReference>
<name>A0A6G1G499_9PEZI</name>
<dbReference type="AlphaFoldDB" id="A0A6G1G499"/>
<accession>A0A6G1G499</accession>
<sequence length="506" mass="56047">MGIFEQVHEPCKPTLTTILSNPLLLHLISPYIPLPSLIALSATCHDLHGLFDASPVPYRRLELSPLRHAYPPPPRPLAIGGTEQRTQQMDDSLTASDFYSAPLRGIFAQLSRRHMLNHISTMVLDGLAVTAELVREIICEDRFNVRVLSIREVKHLNELALRQTLLYAARPGRADGALKLRALYVFGGRDPLEEAEDSGRGARTRRARTRSPLPATGRPAPRSPHLEGQEKVKEKPMKSWYHPSGRILPRRPDVDWATVLHACEGLIYFDAVLCRGPRHNPCHSLLSSPPSYLPAAPTPPATLTYLPPAIATIALGHGCTSCTSCPESPAIYGSSPSPQLPLLAPPPLHASTVRAAQCPLGMLERWNATETGYESAWPPRVYARCEACLKQRWCERCGKWWCEECYDPGRGGGVHGGGEEAEHVGVHDQGGQVEENEVTMDEEHTQPMGSKRECFGCGQTCHSCTKQFIRPCRTCRNEYCVLDNDGSSATDCDWCRYSGRRTLDPY</sequence>
<dbReference type="Proteomes" id="UP000504638">
    <property type="component" value="Unplaced"/>
</dbReference>
<reference evidence="4" key="3">
    <citation type="submission" date="2025-04" db="UniProtKB">
        <authorList>
            <consortium name="RefSeq"/>
        </authorList>
    </citation>
    <scope>IDENTIFICATION</scope>
    <source>
        <strain evidence="4">CBS 781.70</strain>
    </source>
</reference>
<evidence type="ECO:0000313" key="4">
    <source>
        <dbReference type="RefSeq" id="XP_033534525.1"/>
    </source>
</evidence>
<evidence type="ECO:0008006" key="5">
    <source>
        <dbReference type="Google" id="ProtNLM"/>
    </source>
</evidence>
<reference evidence="2 4" key="1">
    <citation type="submission" date="2020-01" db="EMBL/GenBank/DDBJ databases">
        <authorList>
            <consortium name="DOE Joint Genome Institute"/>
            <person name="Haridas S."/>
            <person name="Albert R."/>
            <person name="Binder M."/>
            <person name="Bloem J."/>
            <person name="Labutti K."/>
            <person name="Salamov A."/>
            <person name="Andreopoulos B."/>
            <person name="Baker S.E."/>
            <person name="Barry K."/>
            <person name="Bills G."/>
            <person name="Bluhm B.H."/>
            <person name="Cannon C."/>
            <person name="Castanera R."/>
            <person name="Culley D.E."/>
            <person name="Daum C."/>
            <person name="Ezra D."/>
            <person name="Gonzalez J.B."/>
            <person name="Henrissat B."/>
            <person name="Kuo A."/>
            <person name="Liang C."/>
            <person name="Lipzen A."/>
            <person name="Lutzoni F."/>
            <person name="Magnuson J."/>
            <person name="Mondo S."/>
            <person name="Nolan M."/>
            <person name="Ohm R."/>
            <person name="Pangilinan J."/>
            <person name="Park H.-J."/>
            <person name="Ramirez L."/>
            <person name="Alfaro M."/>
            <person name="Sun H."/>
            <person name="Tritt A."/>
            <person name="Yoshinaga Y."/>
            <person name="Zwiers L.-H."/>
            <person name="Turgeon B.G."/>
            <person name="Goodwin S.B."/>
            <person name="Spatafora J.W."/>
            <person name="Crous P.W."/>
            <person name="Grigoriev I.V."/>
        </authorList>
    </citation>
    <scope>NUCLEOTIDE SEQUENCE</scope>
    <source>
        <strain evidence="2 4">CBS 781.70</strain>
    </source>
</reference>
<feature type="region of interest" description="Disordered" evidence="1">
    <location>
        <begin position="193"/>
        <end position="240"/>
    </location>
</feature>
<organism evidence="2">
    <name type="scientific">Eremomyces bilateralis CBS 781.70</name>
    <dbReference type="NCBI Taxonomy" id="1392243"/>
    <lineage>
        <taxon>Eukaryota</taxon>
        <taxon>Fungi</taxon>
        <taxon>Dikarya</taxon>
        <taxon>Ascomycota</taxon>
        <taxon>Pezizomycotina</taxon>
        <taxon>Dothideomycetes</taxon>
        <taxon>Dothideomycetes incertae sedis</taxon>
        <taxon>Eremomycetales</taxon>
        <taxon>Eremomycetaceae</taxon>
        <taxon>Eremomyces</taxon>
    </lineage>
</organism>
<evidence type="ECO:0000313" key="3">
    <source>
        <dbReference type="Proteomes" id="UP000504638"/>
    </source>
</evidence>
<gene>
    <name evidence="2 4" type="ORF">P152DRAFT_396545</name>
</gene>
<dbReference type="OrthoDB" id="5345494at2759"/>
<evidence type="ECO:0000256" key="1">
    <source>
        <dbReference type="SAM" id="MobiDB-lite"/>
    </source>
</evidence>